<gene>
    <name evidence="6" type="ORF">Cgig2_006289</name>
</gene>
<feature type="compositionally biased region" description="Pro residues" evidence="3">
    <location>
        <begin position="227"/>
        <end position="261"/>
    </location>
</feature>
<comment type="similarity">
    <text evidence="1">Belongs to the formin-like family. Class-I subfamily.</text>
</comment>
<evidence type="ECO:0000256" key="4">
    <source>
        <dbReference type="SAM" id="Phobius"/>
    </source>
</evidence>
<dbReference type="SMART" id="SM00498">
    <property type="entry name" value="FH2"/>
    <property type="match status" value="1"/>
</dbReference>
<evidence type="ECO:0000313" key="7">
    <source>
        <dbReference type="Proteomes" id="UP001153076"/>
    </source>
</evidence>
<feature type="region of interest" description="Disordered" evidence="3">
    <location>
        <begin position="220"/>
        <end position="287"/>
    </location>
</feature>
<dbReference type="Gene3D" id="1.20.58.2220">
    <property type="entry name" value="Formin, FH2 domain"/>
    <property type="match status" value="1"/>
</dbReference>
<keyword evidence="4" id="KW-1133">Transmembrane helix</keyword>
<dbReference type="InterPro" id="IPR027643">
    <property type="entry name" value="Formin-like_plant"/>
</dbReference>
<evidence type="ECO:0000256" key="1">
    <source>
        <dbReference type="ARBA" id="ARBA00025793"/>
    </source>
</evidence>
<dbReference type="EMBL" id="JAKOGI010000255">
    <property type="protein sequence ID" value="KAJ8438371.1"/>
    <property type="molecule type" value="Genomic_DNA"/>
</dbReference>
<comment type="caution">
    <text evidence="6">The sequence shown here is derived from an EMBL/GenBank/DDBJ whole genome shotgun (WGS) entry which is preliminary data.</text>
</comment>
<evidence type="ECO:0000256" key="3">
    <source>
        <dbReference type="SAM" id="MobiDB-lite"/>
    </source>
</evidence>
<organism evidence="6 7">
    <name type="scientific">Carnegiea gigantea</name>
    <dbReference type="NCBI Taxonomy" id="171969"/>
    <lineage>
        <taxon>Eukaryota</taxon>
        <taxon>Viridiplantae</taxon>
        <taxon>Streptophyta</taxon>
        <taxon>Embryophyta</taxon>
        <taxon>Tracheophyta</taxon>
        <taxon>Spermatophyta</taxon>
        <taxon>Magnoliopsida</taxon>
        <taxon>eudicotyledons</taxon>
        <taxon>Gunneridae</taxon>
        <taxon>Pentapetalae</taxon>
        <taxon>Caryophyllales</taxon>
        <taxon>Cactineae</taxon>
        <taxon>Cactaceae</taxon>
        <taxon>Cactoideae</taxon>
        <taxon>Echinocereeae</taxon>
        <taxon>Carnegiea</taxon>
    </lineage>
</organism>
<dbReference type="Pfam" id="PF02181">
    <property type="entry name" value="FH2"/>
    <property type="match status" value="1"/>
</dbReference>
<keyword evidence="4" id="KW-0472">Membrane</keyword>
<reference evidence="6" key="1">
    <citation type="submission" date="2022-04" db="EMBL/GenBank/DDBJ databases">
        <title>Carnegiea gigantea Genome sequencing and assembly v2.</title>
        <authorList>
            <person name="Copetti D."/>
            <person name="Sanderson M.J."/>
            <person name="Burquez A."/>
            <person name="Wojciechowski M.F."/>
        </authorList>
    </citation>
    <scope>NUCLEOTIDE SEQUENCE</scope>
    <source>
        <strain evidence="6">SGP5-SGP5p</strain>
        <tissue evidence="6">Aerial part</tissue>
    </source>
</reference>
<dbReference type="PANTHER" id="PTHR23213">
    <property type="entry name" value="FORMIN-RELATED"/>
    <property type="match status" value="1"/>
</dbReference>
<proteinExistence type="inferred from homology"/>
<dbReference type="InterPro" id="IPR015425">
    <property type="entry name" value="FH2_Formin"/>
</dbReference>
<protein>
    <recommendedName>
        <fullName evidence="2">Formin-like protein</fullName>
    </recommendedName>
</protein>
<keyword evidence="7" id="KW-1185">Reference proteome</keyword>
<feature type="domain" description="FH2" evidence="5">
    <location>
        <begin position="282"/>
        <end position="715"/>
    </location>
</feature>
<dbReference type="AlphaFoldDB" id="A0A9Q1K6R7"/>
<accession>A0A9Q1K6R7</accession>
<evidence type="ECO:0000313" key="6">
    <source>
        <dbReference type="EMBL" id="KAJ8438371.1"/>
    </source>
</evidence>
<dbReference type="Proteomes" id="UP001153076">
    <property type="component" value="Unassembled WGS sequence"/>
</dbReference>
<dbReference type="InterPro" id="IPR042201">
    <property type="entry name" value="FH2_Formin_sf"/>
</dbReference>
<feature type="region of interest" description="Disordered" evidence="3">
    <location>
        <begin position="704"/>
        <end position="726"/>
    </location>
</feature>
<feature type="compositionally biased region" description="Polar residues" evidence="3">
    <location>
        <begin position="709"/>
        <end position="719"/>
    </location>
</feature>
<sequence length="751" mass="83887">MQKEVGDECELYLSRKADRTYSSSIVVRLRQKGSCVTLTTLPSNLREMLSHCLSKSCHFASPFHRPNVPAGRHMAERYSKVPIYIPPEFLFPPPPPSSKFNQEKKERAKDVSAIITLAASIAGIVVVFALAMFCYLMKDNTRYKQTDDILFTRSAATDFCADTSTPPGNEDNRELRRNGPSRGSSLTRSHSHCNCALGSSQGHGTALTENLESLPSRKRALLKKSEPPPPPPPPEAPALPPKAKPKPPPPPPNNQPPPAPPTTGKGLHRRRSASAGEGSSRNGDREAPRAKLKPFFWDKVVGSADHSMVWDEIREGSFQFNEEVIESLFSYSTTENKKTGDRRTRMSDACHSQVVRIIDPKKSQNLSILLKALNVTTDEVRTALLEGDELPTELLQTLMRMAPTPDEELKLRVFDGELNQLGPVERFLKVLVDIPFVFRRMESLMFMMTFREEASSTKELFVALEVACDELKKSRLFLKLLEAVLKTGNRMNDGTYRGDAQAFRLDTLLKLSDVKGTDGKTTLLHFVVQEIIRTEGMKAVHALKEHCDLSGTKSGDYVDDSCSDTVTEDYHTLGLQVVSSISSELEHVKKAAVIDAEGLTATVSKLSQSMSKIKDFLKNDMQSSDERVGFCEAISHFVQNSDDEVKSLVEEERRISELVRNTADYFHGNAGKEEGLRLFTIVRDFLVMLDKICAELKRTFAKPRDPTKESLTPSQNHQQSMKKMRKQLFPAIADRHVYDSSSGSNDDDSDH</sequence>
<dbReference type="GO" id="GO:0045010">
    <property type="term" value="P:actin nucleation"/>
    <property type="evidence" value="ECO:0007669"/>
    <property type="project" value="InterPro"/>
</dbReference>
<evidence type="ECO:0000256" key="2">
    <source>
        <dbReference type="RuleBase" id="RU361260"/>
    </source>
</evidence>
<dbReference type="PANTHER" id="PTHR23213:SF269">
    <property type="entry name" value="FORMIN-LIKE PROTEIN 5"/>
    <property type="match status" value="1"/>
</dbReference>
<keyword evidence="4" id="KW-0812">Transmembrane</keyword>
<name>A0A9Q1K6R7_9CARY</name>
<dbReference type="SUPFAM" id="SSF101447">
    <property type="entry name" value="Formin homology 2 domain (FH2 domain)"/>
    <property type="match status" value="1"/>
</dbReference>
<dbReference type="PROSITE" id="PS51444">
    <property type="entry name" value="FH2"/>
    <property type="match status" value="1"/>
</dbReference>
<feature type="transmembrane region" description="Helical" evidence="4">
    <location>
        <begin position="111"/>
        <end position="133"/>
    </location>
</feature>
<evidence type="ECO:0000259" key="5">
    <source>
        <dbReference type="PROSITE" id="PS51444"/>
    </source>
</evidence>
<dbReference type="GO" id="GO:0051015">
    <property type="term" value="F:actin filament binding"/>
    <property type="evidence" value="ECO:0007669"/>
    <property type="project" value="InterPro"/>
</dbReference>
<feature type="region of interest" description="Disordered" evidence="3">
    <location>
        <begin position="159"/>
        <end position="206"/>
    </location>
</feature>
<feature type="compositionally biased region" description="Polar residues" evidence="3">
    <location>
        <begin position="197"/>
        <end position="206"/>
    </location>
</feature>
<dbReference type="OrthoDB" id="1668162at2759"/>